<keyword evidence="2" id="KW-0812">Transmembrane</keyword>
<dbReference type="SUPFAM" id="SSF58104">
    <property type="entry name" value="Methyl-accepting chemotaxis protein (MCP) signaling domain"/>
    <property type="match status" value="1"/>
</dbReference>
<name>A0ABX3IGH3_9BACT</name>
<dbReference type="RefSeq" id="WP_077198467.1">
    <property type="nucleotide sequence ID" value="NZ_LBFC01000021.1"/>
</dbReference>
<evidence type="ECO:0000259" key="3">
    <source>
        <dbReference type="PROSITE" id="PS50111"/>
    </source>
</evidence>
<feature type="domain" description="Methyl-accepting transducer" evidence="3">
    <location>
        <begin position="180"/>
        <end position="409"/>
    </location>
</feature>
<dbReference type="InterPro" id="IPR004089">
    <property type="entry name" value="MCPsignal_dom"/>
</dbReference>
<feature type="transmembrane region" description="Helical" evidence="2">
    <location>
        <begin position="6"/>
        <end position="31"/>
    </location>
</feature>
<keyword evidence="2" id="KW-0472">Membrane</keyword>
<evidence type="ECO:0000313" key="4">
    <source>
        <dbReference type="EMBL" id="ONN26939.1"/>
    </source>
</evidence>
<dbReference type="EMBL" id="LBFC01000021">
    <property type="protein sequence ID" value="ONN26939.1"/>
    <property type="molecule type" value="Genomic_DNA"/>
</dbReference>
<keyword evidence="2" id="KW-1133">Transmembrane helix</keyword>
<dbReference type="Proteomes" id="UP000242616">
    <property type="component" value="Unassembled WGS sequence"/>
</dbReference>
<reference evidence="4 5" key="1">
    <citation type="submission" date="2015-06" db="EMBL/GenBank/DDBJ databases">
        <title>Genome sequencing of Thermotogales isolates from hydrothermal vents.</title>
        <authorList>
            <person name="Haverkamp T.H."/>
            <person name="Kublanov I.V."/>
            <person name="Nesbo C.L."/>
        </authorList>
    </citation>
    <scope>NUCLEOTIDE SEQUENCE [LARGE SCALE GENOMIC DNA]</scope>
    <source>
        <strain evidence="5">ik275mar</strain>
    </source>
</reference>
<evidence type="ECO:0000256" key="2">
    <source>
        <dbReference type="SAM" id="Phobius"/>
    </source>
</evidence>
<dbReference type="SMART" id="SM00283">
    <property type="entry name" value="MA"/>
    <property type="match status" value="1"/>
</dbReference>
<protein>
    <submittedName>
        <fullName evidence="4">Chemotaxis protein</fullName>
    </submittedName>
</protein>
<dbReference type="PROSITE" id="PS50111">
    <property type="entry name" value="CHEMOTAXIS_TRANSDUC_2"/>
    <property type="match status" value="1"/>
</dbReference>
<keyword evidence="5" id="KW-1185">Reference proteome</keyword>
<accession>A0ABX3IGH3</accession>
<evidence type="ECO:0000256" key="1">
    <source>
        <dbReference type="PROSITE-ProRule" id="PRU00284"/>
    </source>
</evidence>
<dbReference type="Gene3D" id="3.30.450.20">
    <property type="entry name" value="PAS domain"/>
    <property type="match status" value="1"/>
</dbReference>
<comment type="caution">
    <text evidence="4">The sequence shown here is derived from an EMBL/GenBank/DDBJ whole genome shotgun (WGS) entry which is preliminary data.</text>
</comment>
<evidence type="ECO:0000313" key="5">
    <source>
        <dbReference type="Proteomes" id="UP000242616"/>
    </source>
</evidence>
<organism evidence="4 5">
    <name type="scientific">Thermosipho affectus</name>
    <dbReference type="NCBI Taxonomy" id="660294"/>
    <lineage>
        <taxon>Bacteria</taxon>
        <taxon>Thermotogati</taxon>
        <taxon>Thermotogota</taxon>
        <taxon>Thermotogae</taxon>
        <taxon>Thermotogales</taxon>
        <taxon>Fervidobacteriaceae</taxon>
        <taxon>Thermosipho</taxon>
    </lineage>
</organism>
<keyword evidence="1" id="KW-0807">Transducer</keyword>
<dbReference type="Gene3D" id="1.10.287.950">
    <property type="entry name" value="Methyl-accepting chemotaxis protein"/>
    <property type="match status" value="1"/>
</dbReference>
<feature type="transmembrane region" description="Helical" evidence="2">
    <location>
        <begin position="149"/>
        <end position="173"/>
    </location>
</feature>
<sequence>MKNFSKLSLALSICFLVIVWLLATTFVIPFFSRALKETAVSQFEDKINIIAKTKAYNVIFKQDTLEYYYLVSKDGITLNHNDKSKIGKDFSKLLPNFFKYMQEKKEGTYEYTFENKKKIAAFSFDGENFIVAAVNEDDLFPMIKKFKKLFYTVILPLISIISITLGYIFGIFINKKSQENFEKVNNLFKDILENIVLTSSSTAEIKSMAENTENAMNELDKSVEDFAAFIEETTAEIETSTEKVKDFTAQMKEIIESSAKLANLTDVLGNLTEKITDISDTITVLAINASIETSRENIDREGLSRIAEMIMELSNSTRELAKNSKESLSNIEKIITSNILISEKASKEILEVNESLNAISEINNSTINNIDKIIKVSKTTREATEELYAGLEQVEDAIDKVRNKIQEFEKHFIELKRGG</sequence>
<gene>
    <name evidence="4" type="ORF">XJ44_06500</name>
</gene>
<proteinExistence type="predicted"/>